<dbReference type="HOGENOM" id="CLU_105705_0_0_1"/>
<organism evidence="2 3">
    <name type="scientific">Phytophthora nicotianae P1569</name>
    <dbReference type="NCBI Taxonomy" id="1317065"/>
    <lineage>
        <taxon>Eukaryota</taxon>
        <taxon>Sar</taxon>
        <taxon>Stramenopiles</taxon>
        <taxon>Oomycota</taxon>
        <taxon>Peronosporomycetes</taxon>
        <taxon>Peronosporales</taxon>
        <taxon>Peronosporaceae</taxon>
        <taxon>Phytophthora</taxon>
    </lineage>
</organism>
<evidence type="ECO:0000256" key="1">
    <source>
        <dbReference type="SAM" id="MobiDB-lite"/>
    </source>
</evidence>
<proteinExistence type="predicted"/>
<reference evidence="2 3" key="1">
    <citation type="submission" date="2013-11" db="EMBL/GenBank/DDBJ databases">
        <title>The Genome Sequence of Phytophthora parasitica P1569.</title>
        <authorList>
            <consortium name="The Broad Institute Genomics Platform"/>
            <person name="Russ C."/>
            <person name="Tyler B."/>
            <person name="Panabieres F."/>
            <person name="Shan W."/>
            <person name="Tripathy S."/>
            <person name="Grunwald N."/>
            <person name="Machado M."/>
            <person name="Johnson C.S."/>
            <person name="Arredondo F."/>
            <person name="Hong C."/>
            <person name="Coffey M."/>
            <person name="Young S.K."/>
            <person name="Zeng Q."/>
            <person name="Gargeya S."/>
            <person name="Fitzgerald M."/>
            <person name="Abouelleil A."/>
            <person name="Alvarado L."/>
            <person name="Chapman S.B."/>
            <person name="Gainer-Dewar J."/>
            <person name="Goldberg J."/>
            <person name="Griggs A."/>
            <person name="Gujja S."/>
            <person name="Hansen M."/>
            <person name="Howarth C."/>
            <person name="Imamovic A."/>
            <person name="Ireland A."/>
            <person name="Larimer J."/>
            <person name="McCowan C."/>
            <person name="Murphy C."/>
            <person name="Pearson M."/>
            <person name="Poon T.W."/>
            <person name="Priest M."/>
            <person name="Roberts A."/>
            <person name="Saif S."/>
            <person name="Shea T."/>
            <person name="Sykes S."/>
            <person name="Wortman J."/>
            <person name="Nusbaum C."/>
            <person name="Birren B."/>
        </authorList>
    </citation>
    <scope>NUCLEOTIDE SEQUENCE [LARGE SCALE GENOMIC DNA]</scope>
    <source>
        <strain evidence="2 3">P1569</strain>
    </source>
</reference>
<accession>V9E6E3</accession>
<feature type="compositionally biased region" description="Basic and acidic residues" evidence="1">
    <location>
        <begin position="63"/>
        <end position="131"/>
    </location>
</feature>
<feature type="region of interest" description="Disordered" evidence="1">
    <location>
        <begin position="1"/>
        <end position="131"/>
    </location>
</feature>
<protein>
    <submittedName>
        <fullName evidence="2">Uncharacterized protein</fullName>
    </submittedName>
</protein>
<dbReference type="Proteomes" id="UP000018721">
    <property type="component" value="Unassembled WGS sequence"/>
</dbReference>
<name>V9E6E3_PHYNI</name>
<dbReference type="AlphaFoldDB" id="V9E6E3"/>
<comment type="caution">
    <text evidence="2">The sequence shown here is derived from an EMBL/GenBank/DDBJ whole genome shotgun (WGS) entry which is preliminary data.</text>
</comment>
<dbReference type="EMBL" id="ANIZ01003314">
    <property type="protein sequence ID" value="ETI34551.1"/>
    <property type="molecule type" value="Genomic_DNA"/>
</dbReference>
<evidence type="ECO:0000313" key="3">
    <source>
        <dbReference type="Proteomes" id="UP000018721"/>
    </source>
</evidence>
<evidence type="ECO:0000313" key="2">
    <source>
        <dbReference type="EMBL" id="ETI34551.1"/>
    </source>
</evidence>
<sequence length="177" mass="21140">MGGRFSFSSHKRTASEHSGSGTYVASKRFNAKQRMEEMERRVLNNEDTQKAAGGDIANLMAFFREDANRRAETEEKRRREERQERRDAEKLDREERDRIRREENEERLKREQATQDQIAAREERAESKRADMSAENRYLFDERMKLETRERHQQIMLLLSALIPKKAETQKPLVPRR</sequence>
<keyword evidence="3" id="KW-1185">Reference proteome</keyword>
<gene>
    <name evidence="2" type="ORF">F443_18956</name>
</gene>
<feature type="compositionally biased region" description="Basic and acidic residues" evidence="1">
    <location>
        <begin position="33"/>
        <end position="49"/>
    </location>
</feature>